<organism evidence="2">
    <name type="scientific">human gut metagenome</name>
    <dbReference type="NCBI Taxonomy" id="408170"/>
    <lineage>
        <taxon>unclassified sequences</taxon>
        <taxon>metagenomes</taxon>
        <taxon>organismal metagenomes</taxon>
    </lineage>
</organism>
<proteinExistence type="predicted"/>
<evidence type="ECO:0000259" key="1">
    <source>
        <dbReference type="Pfam" id="PF20434"/>
    </source>
</evidence>
<sequence length="169" mass="19435">MAGGSPGANIAAMAILSGQEHMHIMDVEKKNIFQPVNGIFLNGIYDLEEFYLQNSSERERVKKYLGEKDIKKASMHFWSPIYAKKAGCNIWMLHGTCDEIVPLQQCVRMKQHLQENGSRAWIKIFPQKHHAWFNSPEEVYSVVEEIARCIKMREREVADGGVKKSKRDI</sequence>
<dbReference type="AlphaFoldDB" id="K1T2N5"/>
<reference evidence="2" key="1">
    <citation type="journal article" date="2013" name="Environ. Microbiol.">
        <title>Microbiota from the distal guts of lean and obese adolescents exhibit partial functional redundancy besides clear differences in community structure.</title>
        <authorList>
            <person name="Ferrer M."/>
            <person name="Ruiz A."/>
            <person name="Lanza F."/>
            <person name="Haange S.B."/>
            <person name="Oberbach A."/>
            <person name="Till H."/>
            <person name="Bargiela R."/>
            <person name="Campoy C."/>
            <person name="Segura M.T."/>
            <person name="Richter M."/>
            <person name="von Bergen M."/>
            <person name="Seifert J."/>
            <person name="Suarez A."/>
        </authorList>
    </citation>
    <scope>NUCLEOTIDE SEQUENCE</scope>
</reference>
<protein>
    <recommendedName>
        <fullName evidence="1">BD-FAE-like domain-containing protein</fullName>
    </recommendedName>
</protein>
<dbReference type="EMBL" id="AJWZ01006228">
    <property type="protein sequence ID" value="EKC60380.1"/>
    <property type="molecule type" value="Genomic_DNA"/>
</dbReference>
<accession>K1T2N5</accession>
<dbReference type="Gene3D" id="3.40.50.1820">
    <property type="entry name" value="alpha/beta hydrolase"/>
    <property type="match status" value="1"/>
</dbReference>
<comment type="caution">
    <text evidence="2">The sequence shown here is derived from an EMBL/GenBank/DDBJ whole genome shotgun (WGS) entry which is preliminary data.</text>
</comment>
<feature type="domain" description="BD-FAE-like" evidence="1">
    <location>
        <begin position="2"/>
        <end position="113"/>
    </location>
</feature>
<dbReference type="SUPFAM" id="SSF53474">
    <property type="entry name" value="alpha/beta-Hydrolases"/>
    <property type="match status" value="1"/>
</dbReference>
<name>K1T2N5_9ZZZZ</name>
<gene>
    <name evidence="2" type="ORF">OBE_09007</name>
</gene>
<evidence type="ECO:0000313" key="2">
    <source>
        <dbReference type="EMBL" id="EKC60380.1"/>
    </source>
</evidence>
<dbReference type="Pfam" id="PF20434">
    <property type="entry name" value="BD-FAE"/>
    <property type="match status" value="1"/>
</dbReference>
<dbReference type="InterPro" id="IPR049492">
    <property type="entry name" value="BD-FAE-like_dom"/>
</dbReference>
<dbReference type="InterPro" id="IPR029058">
    <property type="entry name" value="AB_hydrolase_fold"/>
</dbReference>